<sequence>MQFRRSALAKQNSPEELDLPLRFARPPGRLVMAVSVLVMAAAGYWACTGSIVEKADAPGLLTHAGGSYTVQSPFAGQVVRVQAREGQLLPRNATLFTVRTERGDRAIFALDGGRLTTLLAGVGSVVRTGTDVASLEQVRGPDEPLLAVLYAPAGSGSTIPVGAPVDLAVSSAPRETYGVLRGKVRAVGRVPQDRRRIAAFLGDERLAARFTRAGDPVAVVVELRKDAATKSGHAWSSAAGPPFRLDSRTPVTGTVHLSTRRPVEWLLP</sequence>
<evidence type="ECO:0000313" key="3">
    <source>
        <dbReference type="Proteomes" id="UP000766698"/>
    </source>
</evidence>
<dbReference type="Gene3D" id="2.40.50.100">
    <property type="match status" value="1"/>
</dbReference>
<evidence type="ECO:0000313" key="2">
    <source>
        <dbReference type="EMBL" id="MBB1247202.1"/>
    </source>
</evidence>
<proteinExistence type="predicted"/>
<dbReference type="Proteomes" id="UP000766698">
    <property type="component" value="Unassembled WGS sequence"/>
</dbReference>
<gene>
    <name evidence="2" type="ORF">GL263_27180</name>
</gene>
<name>A0ABR6EQ47_9ACTN</name>
<organism evidence="2 3">
    <name type="scientific">Streptomyces durbertensis</name>
    <dbReference type="NCBI Taxonomy" id="2448886"/>
    <lineage>
        <taxon>Bacteria</taxon>
        <taxon>Bacillati</taxon>
        <taxon>Actinomycetota</taxon>
        <taxon>Actinomycetes</taxon>
        <taxon>Kitasatosporales</taxon>
        <taxon>Streptomycetaceae</taxon>
        <taxon>Streptomyces</taxon>
    </lineage>
</organism>
<evidence type="ECO:0000256" key="1">
    <source>
        <dbReference type="SAM" id="Phobius"/>
    </source>
</evidence>
<dbReference type="SUPFAM" id="SSF51230">
    <property type="entry name" value="Single hybrid motif"/>
    <property type="match status" value="1"/>
</dbReference>
<comment type="caution">
    <text evidence="2">The sequence shown here is derived from an EMBL/GenBank/DDBJ whole genome shotgun (WGS) entry which is preliminary data.</text>
</comment>
<reference evidence="3" key="1">
    <citation type="journal article" date="2020" name="Syst. Appl. Microbiol.">
        <title>Streptomyces alkaliterrae sp. nov., isolated from an alkaline soil, and emended descriptions of Streptomyces alkaliphilus, Streptomyces calidiresistens and Streptomyces durbertensis.</title>
        <authorList>
            <person name="Swiecimska M."/>
            <person name="Golinska P."/>
            <person name="Nouioui I."/>
            <person name="Wypij M."/>
            <person name="Rai M."/>
            <person name="Sangal V."/>
            <person name="Goodfellow M."/>
        </authorList>
    </citation>
    <scope>NUCLEOTIDE SEQUENCE [LARGE SCALE GENOMIC DNA]</scope>
    <source>
        <strain evidence="3">DSM 104538</strain>
    </source>
</reference>
<keyword evidence="3" id="KW-1185">Reference proteome</keyword>
<keyword evidence="1" id="KW-1133">Transmembrane helix</keyword>
<keyword evidence="1" id="KW-0472">Membrane</keyword>
<feature type="transmembrane region" description="Helical" evidence="1">
    <location>
        <begin position="30"/>
        <end position="46"/>
    </location>
</feature>
<keyword evidence="1" id="KW-0812">Transmembrane</keyword>
<protein>
    <submittedName>
        <fullName evidence="2">HlyD family efflux transporter periplasmic adaptor subunit</fullName>
    </submittedName>
</protein>
<accession>A0ABR6EQ47</accession>
<dbReference type="RefSeq" id="WP_182858383.1">
    <property type="nucleotide sequence ID" value="NZ_WMLF01000837.1"/>
</dbReference>
<dbReference type="InterPro" id="IPR011053">
    <property type="entry name" value="Single_hybrid_motif"/>
</dbReference>
<dbReference type="EMBL" id="WMLF01000837">
    <property type="protein sequence ID" value="MBB1247202.1"/>
    <property type="molecule type" value="Genomic_DNA"/>
</dbReference>